<dbReference type="GO" id="GO:0015937">
    <property type="term" value="P:coenzyme A biosynthetic process"/>
    <property type="evidence" value="ECO:0007669"/>
    <property type="project" value="UniProtKB-UniRule"/>
</dbReference>
<comment type="cofactor">
    <cofactor evidence="2">
        <name>K(+)</name>
        <dbReference type="ChEBI" id="CHEBI:29103"/>
    </cofactor>
</comment>
<keyword evidence="8 16" id="KW-0808">Transferase</keyword>
<dbReference type="PANTHER" id="PTHR34265">
    <property type="entry name" value="TYPE III PANTOTHENATE KINASE"/>
    <property type="match status" value="1"/>
</dbReference>
<dbReference type="NCBIfam" id="NF009848">
    <property type="entry name" value="PRK13318.1-6"/>
    <property type="match status" value="1"/>
</dbReference>
<evidence type="ECO:0000256" key="4">
    <source>
        <dbReference type="ARBA" id="ARBA00005225"/>
    </source>
</evidence>
<evidence type="ECO:0000256" key="10">
    <source>
        <dbReference type="ARBA" id="ARBA00022777"/>
    </source>
</evidence>
<comment type="catalytic activity">
    <reaction evidence="1 16">
        <text>(R)-pantothenate + ATP = (R)-4'-phosphopantothenate + ADP + H(+)</text>
        <dbReference type="Rhea" id="RHEA:16373"/>
        <dbReference type="ChEBI" id="CHEBI:10986"/>
        <dbReference type="ChEBI" id="CHEBI:15378"/>
        <dbReference type="ChEBI" id="CHEBI:29032"/>
        <dbReference type="ChEBI" id="CHEBI:30616"/>
        <dbReference type="ChEBI" id="CHEBI:456216"/>
        <dbReference type="EC" id="2.7.1.33"/>
    </reaction>
</comment>
<evidence type="ECO:0000256" key="9">
    <source>
        <dbReference type="ARBA" id="ARBA00022741"/>
    </source>
</evidence>
<dbReference type="NCBIfam" id="TIGR00671">
    <property type="entry name" value="baf"/>
    <property type="match status" value="1"/>
</dbReference>
<comment type="subunit">
    <text evidence="5 16">Homodimer.</text>
</comment>
<organism evidence="17 18">
    <name type="scientific">Ehrlichia minasensis</name>
    <dbReference type="NCBI Taxonomy" id="1242993"/>
    <lineage>
        <taxon>Bacteria</taxon>
        <taxon>Pseudomonadati</taxon>
        <taxon>Pseudomonadota</taxon>
        <taxon>Alphaproteobacteria</taxon>
        <taxon>Rickettsiales</taxon>
        <taxon>Anaplasmataceae</taxon>
        <taxon>Ehrlichia</taxon>
    </lineage>
</organism>
<evidence type="ECO:0000256" key="8">
    <source>
        <dbReference type="ARBA" id="ARBA00022679"/>
    </source>
</evidence>
<comment type="similarity">
    <text evidence="14 16">Belongs to the type III pantothenate kinase family.</text>
</comment>
<dbReference type="UniPathway" id="UPA00241">
    <property type="reaction ID" value="UER00352"/>
</dbReference>
<dbReference type="GO" id="GO:0005524">
    <property type="term" value="F:ATP binding"/>
    <property type="evidence" value="ECO:0007669"/>
    <property type="project" value="UniProtKB-UniRule"/>
</dbReference>
<dbReference type="SUPFAM" id="SSF53067">
    <property type="entry name" value="Actin-like ATPase domain"/>
    <property type="match status" value="2"/>
</dbReference>
<evidence type="ECO:0000313" key="17">
    <source>
        <dbReference type="EMBL" id="RZB12566.1"/>
    </source>
</evidence>
<evidence type="ECO:0000256" key="6">
    <source>
        <dbReference type="ARBA" id="ARBA00012102"/>
    </source>
</evidence>
<gene>
    <name evidence="16" type="primary">coaX</name>
    <name evidence="17" type="ORF">DRF75_03530</name>
</gene>
<comment type="caution">
    <text evidence="17">The sequence shown here is derived from an EMBL/GenBank/DDBJ whole genome shotgun (WGS) entry which is preliminary data.</text>
</comment>
<protein>
    <recommendedName>
        <fullName evidence="15 16">Type III pantothenate kinase</fullName>
        <ecNumber evidence="6 16">2.7.1.33</ecNumber>
    </recommendedName>
    <alternativeName>
        <fullName evidence="16">PanK-III</fullName>
    </alternativeName>
    <alternativeName>
        <fullName evidence="16">Pantothenic acid kinase</fullName>
    </alternativeName>
</protein>
<comment type="cofactor">
    <cofactor evidence="16">
        <name>NH4(+)</name>
        <dbReference type="ChEBI" id="CHEBI:28938"/>
    </cofactor>
    <cofactor evidence="16">
        <name>K(+)</name>
        <dbReference type="ChEBI" id="CHEBI:29103"/>
    </cofactor>
    <text evidence="16">A monovalent cation. Ammonium or potassium.</text>
</comment>
<dbReference type="Proteomes" id="UP000293377">
    <property type="component" value="Unassembled WGS sequence"/>
</dbReference>
<dbReference type="InterPro" id="IPR043129">
    <property type="entry name" value="ATPase_NBD"/>
</dbReference>
<evidence type="ECO:0000256" key="3">
    <source>
        <dbReference type="ARBA" id="ARBA00004496"/>
    </source>
</evidence>
<evidence type="ECO:0000256" key="14">
    <source>
        <dbReference type="ARBA" id="ARBA00038036"/>
    </source>
</evidence>
<evidence type="ECO:0000256" key="1">
    <source>
        <dbReference type="ARBA" id="ARBA00001206"/>
    </source>
</evidence>
<dbReference type="InterPro" id="IPR004619">
    <property type="entry name" value="Type_III_PanK"/>
</dbReference>
<evidence type="ECO:0000256" key="2">
    <source>
        <dbReference type="ARBA" id="ARBA00001958"/>
    </source>
</evidence>
<evidence type="ECO:0000256" key="7">
    <source>
        <dbReference type="ARBA" id="ARBA00022490"/>
    </source>
</evidence>
<keyword evidence="11 16" id="KW-0067">ATP-binding</keyword>
<dbReference type="HAMAP" id="MF_01274">
    <property type="entry name" value="Pantothen_kinase_3"/>
    <property type="match status" value="1"/>
</dbReference>
<keyword evidence="12 16" id="KW-0630">Potassium</keyword>
<feature type="binding site" evidence="16">
    <location>
        <begin position="6"/>
        <end position="13"/>
    </location>
    <ligand>
        <name>ATP</name>
        <dbReference type="ChEBI" id="CHEBI:30616"/>
    </ligand>
</feature>
<keyword evidence="7 16" id="KW-0963">Cytoplasm</keyword>
<keyword evidence="9 16" id="KW-0547">Nucleotide-binding</keyword>
<sequence>MLIAIDVGNTNIKFAICTSNRILKIIRIASQIAKTADQYFFYLNNTINQLNVDYKNINNIIISSVVPSITQPMLELSKNYFNINPTILDNNHADIFNIKINLQNKTLGSDRLADIIAASNIYPNKDLLIIGMGTATVFNLLNKDKCIYGQVIAPGAHILAKSMRQFTALLPEVLVSKQDKVVHNNIYYAMESGVYWGYITMVNGMTEKIIKEEKKDLHVIATGGNSHLFFDHKTAINNIETDLTIKGILYLHNMLSNNKAKITFD</sequence>
<dbReference type="STRING" id="1242993.ehr_00235"/>
<proteinExistence type="inferred from homology"/>
<evidence type="ECO:0000256" key="11">
    <source>
        <dbReference type="ARBA" id="ARBA00022840"/>
    </source>
</evidence>
<dbReference type="PANTHER" id="PTHR34265:SF1">
    <property type="entry name" value="TYPE III PANTOTHENATE KINASE"/>
    <property type="match status" value="1"/>
</dbReference>
<dbReference type="EMBL" id="QOHL01000015">
    <property type="protein sequence ID" value="RZB12566.1"/>
    <property type="molecule type" value="Genomic_DNA"/>
</dbReference>
<name>A0A4Q6I797_9RICK</name>
<comment type="function">
    <text evidence="16">Catalyzes the phosphorylation of pantothenate (Pan), the first step in CoA biosynthesis.</text>
</comment>
<dbReference type="Gene3D" id="3.30.420.40">
    <property type="match status" value="2"/>
</dbReference>
<dbReference type="RefSeq" id="WP_045170829.1">
    <property type="nucleotide sequence ID" value="NZ_QOHL01000015.1"/>
</dbReference>
<dbReference type="EC" id="2.7.1.33" evidence="6 16"/>
<accession>A0A4Q6I797</accession>
<dbReference type="GO" id="GO:0004594">
    <property type="term" value="F:pantothenate kinase activity"/>
    <property type="evidence" value="ECO:0007669"/>
    <property type="project" value="UniProtKB-UniRule"/>
</dbReference>
<evidence type="ECO:0000256" key="15">
    <source>
        <dbReference type="ARBA" id="ARBA00040883"/>
    </source>
</evidence>
<comment type="pathway">
    <text evidence="4 16">Cofactor biosynthesis; coenzyme A biosynthesis; CoA from (R)-pantothenate: step 1/5.</text>
</comment>
<reference evidence="17 18" key="1">
    <citation type="submission" date="2018-06" db="EMBL/GenBank/DDBJ databases">
        <title>Complete Genome Sequence of Ehrlichia minasensis Isolated From Cattle.</title>
        <authorList>
            <person name="Aguiar D.M."/>
            <person name="Araujo J.P.A.Jr."/>
            <person name="Nakazato L."/>
            <person name="Bard E."/>
            <person name="Cabezas-Cruz A."/>
        </authorList>
    </citation>
    <scope>NUCLEOTIDE SEQUENCE [LARGE SCALE GENOMIC DNA]</scope>
    <source>
        <strain evidence="17 18">B11</strain>
    </source>
</reference>
<feature type="active site" description="Proton acceptor" evidence="16">
    <location>
        <position position="110"/>
    </location>
</feature>
<feature type="binding site" evidence="16">
    <location>
        <position position="134"/>
    </location>
    <ligand>
        <name>ATP</name>
        <dbReference type="ChEBI" id="CHEBI:30616"/>
    </ligand>
</feature>
<evidence type="ECO:0000256" key="16">
    <source>
        <dbReference type="HAMAP-Rule" id="MF_01274"/>
    </source>
</evidence>
<dbReference type="CDD" id="cd24015">
    <property type="entry name" value="ASKHA_NBD_PanK-III"/>
    <property type="match status" value="1"/>
</dbReference>
<keyword evidence="10 16" id="KW-0418">Kinase</keyword>
<evidence type="ECO:0000313" key="18">
    <source>
        <dbReference type="Proteomes" id="UP000293377"/>
    </source>
</evidence>
<evidence type="ECO:0000256" key="13">
    <source>
        <dbReference type="ARBA" id="ARBA00022993"/>
    </source>
</evidence>
<dbReference type="Pfam" id="PF03309">
    <property type="entry name" value="Pan_kinase"/>
    <property type="match status" value="1"/>
</dbReference>
<keyword evidence="18" id="KW-1185">Reference proteome</keyword>
<comment type="subcellular location">
    <subcellularLocation>
        <location evidence="3 16">Cytoplasm</location>
    </subcellularLocation>
</comment>
<evidence type="ECO:0000256" key="5">
    <source>
        <dbReference type="ARBA" id="ARBA00011738"/>
    </source>
</evidence>
<comment type="caution">
    <text evidence="16">Lacks conserved residue(s) required for the propagation of feature annotation.</text>
</comment>
<dbReference type="AlphaFoldDB" id="A0A4Q6I797"/>
<dbReference type="GO" id="GO:0005737">
    <property type="term" value="C:cytoplasm"/>
    <property type="evidence" value="ECO:0007669"/>
    <property type="project" value="UniProtKB-SubCell"/>
</dbReference>
<evidence type="ECO:0000256" key="12">
    <source>
        <dbReference type="ARBA" id="ARBA00022958"/>
    </source>
</evidence>
<feature type="binding site" evidence="16">
    <location>
        <begin position="108"/>
        <end position="111"/>
    </location>
    <ligand>
        <name>substrate</name>
    </ligand>
</feature>
<dbReference type="OrthoDB" id="9804707at2"/>
<keyword evidence="13 16" id="KW-0173">Coenzyme A biosynthesis</keyword>